<sequence length="830" mass="90448">MAPTRFPAEDVDPAPLAQPLKFEFSGKTAPNRFLKGAMTERLSTWDPETVENRGVPTKELINVYRRWGEGGFGVILTGNVLVSYKDLEAAGNAIIPPGAPFEGERFEGFKAMAEASKKDGALVHAQLSHPGRQVPANIQPSPISASDVQLQENSLGMQFAKPRAMTEDDIKDVVNRFAHAAEYTYKAGFDGVQLHGAHGYLLAQFLSPTTNKRTDRYGGSLANRARIILEIADAIRARVADPSFSIGIKVNSVEFQEGGFSTDDCSELCAALEDKGFDFVELSGGTYQELAFEHKRESSKKREAFFLEFAEQIIPRLNKTKVYVTGGLRTTAAMVKAVQTVHGVGLARPVCNEFDLPKKMINGEVNSSIQTLFGEQSFGLTNVLAGTQMRLVGKDKEPLDVSQEKYKEVFEKSMEKWSAKMADNSDNSEYGFIDVEGVKLEPFGTPYADAGEADYLPYPATKLIIGQYWYLSRENPFWGCLIVGTFYDQHNNIVWSTEIFAYKPFPGANSRRDDSAVTPHRQTHTSKTETLPTPAIKTSTPGAHSPLDRAISGLPTSTPEPATGSTPGNLSTLLQATSNSQPPTMAHPVLGPDEDQCGPPWGPHPPLPIPRPGEAFVPSTGMFGGYGYAGNVGCYPQYPFYSYNQISASYPWPTNMQVAPPGGYTTCPLQPAAAAAAAAAWQARGPQVPPALDPRNPAVQLNNSTGGTGCEPGYNYFFPAAHTKLHVFRSSEAPWQLPANANIQFAAFHVPVNTRFAEILKGFGATNPNPKKNKVFEIVSNGNGKWYKGLCFAGDDKDAMKQTIGEVGWDETRTGQPHEKPVVCIWVVKD</sequence>
<evidence type="ECO:0000256" key="3">
    <source>
        <dbReference type="ARBA" id="ARBA00022643"/>
    </source>
</evidence>
<feature type="domain" description="NADH:flavin oxidoreductase/NADH oxidase N-terminal" evidence="6">
    <location>
        <begin position="17"/>
        <end position="361"/>
    </location>
</feature>
<keyword evidence="4" id="KW-0560">Oxidoreductase</keyword>
<dbReference type="EMBL" id="QAPG01000071">
    <property type="protein sequence ID" value="TDZ32862.1"/>
    <property type="molecule type" value="Genomic_DNA"/>
</dbReference>
<accession>A0A4R8Q3H8</accession>
<dbReference type="InterPro" id="IPR001155">
    <property type="entry name" value="OxRdtase_FMN_N"/>
</dbReference>
<dbReference type="SUPFAM" id="SSF51395">
    <property type="entry name" value="FMN-linked oxidoreductases"/>
    <property type="match status" value="1"/>
</dbReference>
<dbReference type="Pfam" id="PF00724">
    <property type="entry name" value="Oxidored_FMN"/>
    <property type="match status" value="1"/>
</dbReference>
<evidence type="ECO:0000313" key="7">
    <source>
        <dbReference type="EMBL" id="TDZ32862.1"/>
    </source>
</evidence>
<evidence type="ECO:0000256" key="4">
    <source>
        <dbReference type="ARBA" id="ARBA00023002"/>
    </source>
</evidence>
<comment type="caution">
    <text evidence="7">The sequence shown here is derived from an EMBL/GenBank/DDBJ whole genome shotgun (WGS) entry which is preliminary data.</text>
</comment>
<dbReference type="Proteomes" id="UP000295083">
    <property type="component" value="Unassembled WGS sequence"/>
</dbReference>
<gene>
    <name evidence="7" type="primary">nadA-1</name>
    <name evidence="7" type="ORF">C8035_v011630</name>
</gene>
<evidence type="ECO:0000256" key="2">
    <source>
        <dbReference type="ARBA" id="ARBA00022630"/>
    </source>
</evidence>
<reference evidence="7 8" key="1">
    <citation type="submission" date="2018-11" db="EMBL/GenBank/DDBJ databases">
        <title>Genome sequence and assembly of Colletotrichum spinosum.</title>
        <authorList>
            <person name="Gan P."/>
            <person name="Shirasu K."/>
        </authorList>
    </citation>
    <scope>NUCLEOTIDE SEQUENCE [LARGE SCALE GENOMIC DNA]</scope>
    <source>
        <strain evidence="7 8">CBS 515.97</strain>
    </source>
</reference>
<evidence type="ECO:0000256" key="5">
    <source>
        <dbReference type="SAM" id="MobiDB-lite"/>
    </source>
</evidence>
<evidence type="ECO:0000256" key="1">
    <source>
        <dbReference type="ARBA" id="ARBA00005979"/>
    </source>
</evidence>
<feature type="compositionally biased region" description="Polar residues" evidence="5">
    <location>
        <begin position="554"/>
        <end position="570"/>
    </location>
</feature>
<dbReference type="PANTHER" id="PTHR43656:SF5">
    <property type="entry name" value="NADH:FLAVIN OXIDOREDUCTASE_NADH OXIDASE N-TERMINAL DOMAIN-CONTAINING PROTEIN"/>
    <property type="match status" value="1"/>
</dbReference>
<dbReference type="GO" id="GO:0016491">
    <property type="term" value="F:oxidoreductase activity"/>
    <property type="evidence" value="ECO:0007669"/>
    <property type="project" value="UniProtKB-KW"/>
</dbReference>
<keyword evidence="3" id="KW-0288">FMN</keyword>
<keyword evidence="2" id="KW-0285">Flavoprotein</keyword>
<dbReference type="InterPro" id="IPR051799">
    <property type="entry name" value="NADH_flavin_oxidoreductase"/>
</dbReference>
<evidence type="ECO:0000259" key="6">
    <source>
        <dbReference type="Pfam" id="PF00724"/>
    </source>
</evidence>
<dbReference type="PANTHER" id="PTHR43656">
    <property type="entry name" value="BINDING OXIDOREDUCTASE, PUTATIVE (AFU_ORTHOLOGUE AFUA_2G08260)-RELATED"/>
    <property type="match status" value="1"/>
</dbReference>
<dbReference type="CDD" id="cd04733">
    <property type="entry name" value="OYE_like_2_FMN"/>
    <property type="match status" value="1"/>
</dbReference>
<dbReference type="Gene3D" id="3.20.20.70">
    <property type="entry name" value="Aldolase class I"/>
    <property type="match status" value="1"/>
</dbReference>
<name>A0A4R8Q3H8_9PEZI</name>
<evidence type="ECO:0000313" key="8">
    <source>
        <dbReference type="Proteomes" id="UP000295083"/>
    </source>
</evidence>
<comment type="similarity">
    <text evidence="1">Belongs to the NADH:flavin oxidoreductase/NADH oxidase family.</text>
</comment>
<dbReference type="GO" id="GO:0010181">
    <property type="term" value="F:FMN binding"/>
    <property type="evidence" value="ECO:0007669"/>
    <property type="project" value="InterPro"/>
</dbReference>
<dbReference type="AlphaFoldDB" id="A0A4R8Q3H8"/>
<feature type="compositionally biased region" description="Polar residues" evidence="5">
    <location>
        <begin position="528"/>
        <end position="542"/>
    </location>
</feature>
<feature type="region of interest" description="Disordered" evidence="5">
    <location>
        <begin position="510"/>
        <end position="570"/>
    </location>
</feature>
<protein>
    <submittedName>
        <fullName evidence="7">NADH-dependent flavin oxidoreductase nadA</fullName>
    </submittedName>
</protein>
<organism evidence="7 8">
    <name type="scientific">Colletotrichum spinosum</name>
    <dbReference type="NCBI Taxonomy" id="1347390"/>
    <lineage>
        <taxon>Eukaryota</taxon>
        <taxon>Fungi</taxon>
        <taxon>Dikarya</taxon>
        <taxon>Ascomycota</taxon>
        <taxon>Pezizomycotina</taxon>
        <taxon>Sordariomycetes</taxon>
        <taxon>Hypocreomycetidae</taxon>
        <taxon>Glomerellales</taxon>
        <taxon>Glomerellaceae</taxon>
        <taxon>Colletotrichum</taxon>
        <taxon>Colletotrichum orbiculare species complex</taxon>
    </lineage>
</organism>
<proteinExistence type="inferred from homology"/>
<keyword evidence="8" id="KW-1185">Reference proteome</keyword>
<dbReference type="InterPro" id="IPR013785">
    <property type="entry name" value="Aldolase_TIM"/>
</dbReference>